<dbReference type="InterPro" id="IPR001173">
    <property type="entry name" value="Glyco_trans_2-like"/>
</dbReference>
<name>A0A7W8FFH0_9BACT</name>
<feature type="domain" description="Glycosyltransferase 2-like" evidence="1">
    <location>
        <begin position="6"/>
        <end position="129"/>
    </location>
</feature>
<sequence>MPPLVSVIIPAYNSRAHVARALSSLERQKENNLEVEVIVVDDGSTDGTADFVRSRFPLAQCIAQNHAGQAAARNTGIDAATGDYIVFLDADDLLCRGCLRSGIDALARHNADISVCLCLNYVEGKDEGHFWPLRQDQYPLHLWHSNISPVHTFMCKRPVFTSLRFTDLPACEDWFFWFQCGRAGFQFTCNTDGMAVYIHRREGLAQTVGGQRTDMRVHLDVGRHLRQAGGLPPEELFTAAVAHLAGALTCASNPKQHHTDNVRQLLQEAEHTLGLALESRDSARRPDPADPAGLAVQCHILQACALACGLPGEAVELTRGIRVLGQHLCPGINDFTDGKQLHAAWREAFARTAVPPSVMAQTLHAHFDSADLVVPAL</sequence>
<dbReference type="InterPro" id="IPR029044">
    <property type="entry name" value="Nucleotide-diphossugar_trans"/>
</dbReference>
<keyword evidence="3" id="KW-1185">Reference proteome</keyword>
<accession>A0A7W8FFH0</accession>
<evidence type="ECO:0000259" key="1">
    <source>
        <dbReference type="Pfam" id="PF00535"/>
    </source>
</evidence>
<dbReference type="PANTHER" id="PTHR43685">
    <property type="entry name" value="GLYCOSYLTRANSFERASE"/>
    <property type="match status" value="1"/>
</dbReference>
<dbReference type="Pfam" id="PF00535">
    <property type="entry name" value="Glycos_transf_2"/>
    <property type="match status" value="1"/>
</dbReference>
<dbReference type="InterPro" id="IPR050834">
    <property type="entry name" value="Glycosyltransf_2"/>
</dbReference>
<evidence type="ECO:0000313" key="2">
    <source>
        <dbReference type="EMBL" id="MBB5142790.1"/>
    </source>
</evidence>
<comment type="caution">
    <text evidence="2">The sequence shown here is derived from an EMBL/GenBank/DDBJ whole genome shotgun (WGS) entry which is preliminary data.</text>
</comment>
<gene>
    <name evidence="2" type="ORF">HNQ38_000869</name>
</gene>
<dbReference type="EMBL" id="JACHGO010000002">
    <property type="protein sequence ID" value="MBB5142790.1"/>
    <property type="molecule type" value="Genomic_DNA"/>
</dbReference>
<dbReference type="Proteomes" id="UP000539075">
    <property type="component" value="Unassembled WGS sequence"/>
</dbReference>
<dbReference type="Gene3D" id="3.90.550.10">
    <property type="entry name" value="Spore Coat Polysaccharide Biosynthesis Protein SpsA, Chain A"/>
    <property type="match status" value="1"/>
</dbReference>
<evidence type="ECO:0000313" key="3">
    <source>
        <dbReference type="Proteomes" id="UP000539075"/>
    </source>
</evidence>
<protein>
    <recommendedName>
        <fullName evidence="1">Glycosyltransferase 2-like domain-containing protein</fullName>
    </recommendedName>
</protein>
<dbReference type="PANTHER" id="PTHR43685:SF2">
    <property type="entry name" value="GLYCOSYLTRANSFERASE 2-LIKE DOMAIN-CONTAINING PROTEIN"/>
    <property type="match status" value="1"/>
</dbReference>
<proteinExistence type="predicted"/>
<dbReference type="AlphaFoldDB" id="A0A7W8FFH0"/>
<organism evidence="2 3">
    <name type="scientific">Desulfovibrio intestinalis</name>
    <dbReference type="NCBI Taxonomy" id="58621"/>
    <lineage>
        <taxon>Bacteria</taxon>
        <taxon>Pseudomonadati</taxon>
        <taxon>Thermodesulfobacteriota</taxon>
        <taxon>Desulfovibrionia</taxon>
        <taxon>Desulfovibrionales</taxon>
        <taxon>Desulfovibrionaceae</taxon>
        <taxon>Desulfovibrio</taxon>
    </lineage>
</organism>
<reference evidence="2 3" key="1">
    <citation type="submission" date="2020-08" db="EMBL/GenBank/DDBJ databases">
        <title>Genomic Encyclopedia of Type Strains, Phase IV (KMG-IV): sequencing the most valuable type-strain genomes for metagenomic binning, comparative biology and taxonomic classification.</title>
        <authorList>
            <person name="Goeker M."/>
        </authorList>
    </citation>
    <scope>NUCLEOTIDE SEQUENCE [LARGE SCALE GENOMIC DNA]</scope>
    <source>
        <strain evidence="2 3">DSM 11275</strain>
    </source>
</reference>
<dbReference type="SUPFAM" id="SSF53448">
    <property type="entry name" value="Nucleotide-diphospho-sugar transferases"/>
    <property type="match status" value="1"/>
</dbReference>
<dbReference type="CDD" id="cd00761">
    <property type="entry name" value="Glyco_tranf_GTA_type"/>
    <property type="match status" value="1"/>
</dbReference>
<dbReference type="RefSeq" id="WP_183718160.1">
    <property type="nucleotide sequence ID" value="NZ_JACHGO010000002.1"/>
</dbReference>